<name>A0A365P4M4_9FLAO</name>
<dbReference type="OrthoDB" id="9811036at2"/>
<proteinExistence type="predicted"/>
<protein>
    <recommendedName>
        <fullName evidence="3">Thioredoxin family protein</fullName>
    </recommendedName>
</protein>
<dbReference type="AlphaFoldDB" id="A0A365P4M4"/>
<dbReference type="EMBL" id="QLST01000002">
    <property type="protein sequence ID" value="RBA29481.1"/>
    <property type="molecule type" value="Genomic_DNA"/>
</dbReference>
<reference evidence="1 2" key="1">
    <citation type="submission" date="2018-06" db="EMBL/GenBank/DDBJ databases">
        <title>Flavobacterium tibetense sp. nov., isolated from a wetland YonghuCo on Tibetan Plateau.</title>
        <authorList>
            <person name="Xing P."/>
            <person name="Phurbu D."/>
            <person name="Lu H."/>
        </authorList>
    </citation>
    <scope>NUCLEOTIDE SEQUENCE [LARGE SCALE GENOMIC DNA]</scope>
    <source>
        <strain evidence="1 2">YH5</strain>
    </source>
</reference>
<dbReference type="Proteomes" id="UP000253319">
    <property type="component" value="Unassembled WGS sequence"/>
</dbReference>
<evidence type="ECO:0000313" key="2">
    <source>
        <dbReference type="Proteomes" id="UP000253319"/>
    </source>
</evidence>
<dbReference type="Pfam" id="PF13899">
    <property type="entry name" value="Thioredoxin_7"/>
    <property type="match status" value="1"/>
</dbReference>
<dbReference type="InterPro" id="IPR036249">
    <property type="entry name" value="Thioredoxin-like_sf"/>
</dbReference>
<keyword evidence="2" id="KW-1185">Reference proteome</keyword>
<comment type="caution">
    <text evidence="1">The sequence shown here is derived from an EMBL/GenBank/DDBJ whole genome shotgun (WGS) entry which is preliminary data.</text>
</comment>
<sequence length="279" mass="32126">MKNLFPFLFFTFSLFSFGQEIQFEKTLQQAFAKAKQQNKSVFIEYYSPSCPVCKKVAVVMKDPKVADYYNKNFVNYALNIDNGMTKEEENFMKTSGLHLDGVPVFLFFDANKNYLHHSSVKADANTLMEIGRVSLQPNLRNAALAEKYQKGDRTIKTLYAYADLLLTYQDFEKQKEVADALYDVFPKADLSTQKSYIVLKNVVNSIENGFFLHWIRNLNDLKGLETGTKAGTEKEVLERILLKELSKPERKSWPKAKKDAVKKMIVDLGLTKNPEIYFE</sequence>
<accession>A0A365P4M4</accession>
<gene>
    <name evidence="1" type="ORF">DPN68_02215</name>
</gene>
<dbReference type="RefSeq" id="WP_113987963.1">
    <property type="nucleotide sequence ID" value="NZ_QLST01000002.1"/>
</dbReference>
<evidence type="ECO:0000313" key="1">
    <source>
        <dbReference type="EMBL" id="RBA29481.1"/>
    </source>
</evidence>
<dbReference type="Gene3D" id="3.40.30.10">
    <property type="entry name" value="Glutaredoxin"/>
    <property type="match status" value="1"/>
</dbReference>
<dbReference type="SUPFAM" id="SSF52833">
    <property type="entry name" value="Thioredoxin-like"/>
    <property type="match status" value="1"/>
</dbReference>
<evidence type="ECO:0008006" key="3">
    <source>
        <dbReference type="Google" id="ProtNLM"/>
    </source>
</evidence>
<organism evidence="1 2">
    <name type="scientific">Flavobacterium tibetense</name>
    <dbReference type="NCBI Taxonomy" id="2233533"/>
    <lineage>
        <taxon>Bacteria</taxon>
        <taxon>Pseudomonadati</taxon>
        <taxon>Bacteroidota</taxon>
        <taxon>Flavobacteriia</taxon>
        <taxon>Flavobacteriales</taxon>
        <taxon>Flavobacteriaceae</taxon>
        <taxon>Flavobacterium</taxon>
    </lineage>
</organism>